<gene>
    <name evidence="4" type="ORF">B1B_08867</name>
</gene>
<dbReference type="AlphaFoldDB" id="T1ALF8"/>
<dbReference type="PANTHER" id="PTHR11835">
    <property type="entry name" value="DECARBOXYLATING DEHYDROGENASES-ISOCITRATE, ISOPROPYLMALATE, TARTRATE"/>
    <property type="match status" value="1"/>
</dbReference>
<comment type="similarity">
    <text evidence="1">Belongs to the isocitrate and isopropylmalate dehydrogenases family.</text>
</comment>
<proteinExistence type="inferred from homology"/>
<evidence type="ECO:0000313" key="4">
    <source>
        <dbReference type="EMBL" id="EQD57323.1"/>
    </source>
</evidence>
<feature type="domain" description="Isopropylmalate dehydrogenase-like" evidence="3">
    <location>
        <begin position="6"/>
        <end position="75"/>
    </location>
</feature>
<evidence type="ECO:0000259" key="3">
    <source>
        <dbReference type="Pfam" id="PF00180"/>
    </source>
</evidence>
<dbReference type="GO" id="GO:0006099">
    <property type="term" value="P:tricarboxylic acid cycle"/>
    <property type="evidence" value="ECO:0007669"/>
    <property type="project" value="TreeGrafter"/>
</dbReference>
<sequence>MKKHVITMLPGEGTGPEICEAVRRVIDASGVDITWEYEEIGLDCLKEHGTLLPEKTIKSIAKNKIAIKGPTTTPVG</sequence>
<keyword evidence="2 4" id="KW-0560">Oxidoreductase</keyword>
<dbReference type="InterPro" id="IPR024084">
    <property type="entry name" value="IsoPropMal-DH-like_dom"/>
</dbReference>
<dbReference type="SUPFAM" id="SSF53659">
    <property type="entry name" value="Isocitrate/Isopropylmalate dehydrogenase-like"/>
    <property type="match status" value="1"/>
</dbReference>
<dbReference type="GO" id="GO:0009027">
    <property type="term" value="F:tartrate dehydrogenase activity"/>
    <property type="evidence" value="ECO:0007669"/>
    <property type="project" value="UniProtKB-EC"/>
</dbReference>
<protein>
    <submittedName>
        <fullName evidence="4">Isocitrate/isopropylmalate dehydrogenase</fullName>
        <ecNumber evidence="4">1.1.1.93</ecNumber>
    </submittedName>
</protein>
<evidence type="ECO:0000256" key="1">
    <source>
        <dbReference type="ARBA" id="ARBA00007769"/>
    </source>
</evidence>
<dbReference type="EC" id="1.1.1.93" evidence="4"/>
<feature type="non-terminal residue" evidence="4">
    <location>
        <position position="76"/>
    </location>
</feature>
<evidence type="ECO:0000256" key="2">
    <source>
        <dbReference type="ARBA" id="ARBA00023002"/>
    </source>
</evidence>
<dbReference type="Pfam" id="PF00180">
    <property type="entry name" value="Iso_dh"/>
    <property type="match status" value="1"/>
</dbReference>
<dbReference type="GO" id="GO:0006102">
    <property type="term" value="P:isocitrate metabolic process"/>
    <property type="evidence" value="ECO:0007669"/>
    <property type="project" value="TreeGrafter"/>
</dbReference>
<name>T1ALF8_9ZZZZ</name>
<comment type="caution">
    <text evidence="4">The sequence shown here is derived from an EMBL/GenBank/DDBJ whole genome shotgun (WGS) entry which is preliminary data.</text>
</comment>
<dbReference type="PANTHER" id="PTHR11835:SF34">
    <property type="entry name" value="ISOCITRATE DEHYDROGENASE [NAD] SUBUNIT ALPHA, MITOCHONDRIAL"/>
    <property type="match status" value="1"/>
</dbReference>
<organism evidence="4">
    <name type="scientific">mine drainage metagenome</name>
    <dbReference type="NCBI Taxonomy" id="410659"/>
    <lineage>
        <taxon>unclassified sequences</taxon>
        <taxon>metagenomes</taxon>
        <taxon>ecological metagenomes</taxon>
    </lineage>
</organism>
<accession>T1ALF8</accession>
<dbReference type="EMBL" id="AUZY01005820">
    <property type="protein sequence ID" value="EQD57323.1"/>
    <property type="molecule type" value="Genomic_DNA"/>
</dbReference>
<dbReference type="Gene3D" id="3.40.718.10">
    <property type="entry name" value="Isopropylmalate Dehydrogenase"/>
    <property type="match status" value="1"/>
</dbReference>
<dbReference type="GO" id="GO:0004449">
    <property type="term" value="F:isocitrate dehydrogenase (NAD+) activity"/>
    <property type="evidence" value="ECO:0007669"/>
    <property type="project" value="TreeGrafter"/>
</dbReference>
<reference evidence="4" key="1">
    <citation type="submission" date="2013-08" db="EMBL/GenBank/DDBJ databases">
        <authorList>
            <person name="Mendez C."/>
            <person name="Richter M."/>
            <person name="Ferrer M."/>
            <person name="Sanchez J."/>
        </authorList>
    </citation>
    <scope>NUCLEOTIDE SEQUENCE</scope>
</reference>
<reference evidence="4" key="2">
    <citation type="journal article" date="2014" name="ISME J.">
        <title>Microbial stratification in low pH oxic and suboxic macroscopic growths along an acid mine drainage.</title>
        <authorList>
            <person name="Mendez-Garcia C."/>
            <person name="Mesa V."/>
            <person name="Sprenger R.R."/>
            <person name="Richter M."/>
            <person name="Diez M.S."/>
            <person name="Solano J."/>
            <person name="Bargiela R."/>
            <person name="Golyshina O.V."/>
            <person name="Manteca A."/>
            <person name="Ramos J.L."/>
            <person name="Gallego J.R."/>
            <person name="Llorente I."/>
            <person name="Martins Dos Santos V.A."/>
            <person name="Jensen O.N."/>
            <person name="Pelaez A.I."/>
            <person name="Sanchez J."/>
            <person name="Ferrer M."/>
        </authorList>
    </citation>
    <scope>NUCLEOTIDE SEQUENCE</scope>
</reference>